<dbReference type="GO" id="GO:0004143">
    <property type="term" value="F:ATP-dependent diacylglycerol kinase activity"/>
    <property type="evidence" value="ECO:0007669"/>
    <property type="project" value="UniProtKB-EC"/>
</dbReference>
<comment type="subcellular location">
    <subcellularLocation>
        <location evidence="1">Cell inner membrane</location>
        <topology evidence="1">Multi-pass membrane protein</topology>
    </subcellularLocation>
</comment>
<evidence type="ECO:0000256" key="6">
    <source>
        <dbReference type="ARBA" id="ARBA00022516"/>
    </source>
</evidence>
<evidence type="ECO:0000256" key="1">
    <source>
        <dbReference type="ARBA" id="ARBA00004429"/>
    </source>
</evidence>
<evidence type="ECO:0000256" key="13">
    <source>
        <dbReference type="ARBA" id="ARBA00022840"/>
    </source>
</evidence>
<feature type="transmembrane region" description="Helical" evidence="24">
    <location>
        <begin position="56"/>
        <end position="75"/>
    </location>
</feature>
<dbReference type="GO" id="GO:0046872">
    <property type="term" value="F:metal ion binding"/>
    <property type="evidence" value="ECO:0007669"/>
    <property type="project" value="UniProtKB-KW"/>
</dbReference>
<keyword evidence="15 24" id="KW-1133">Transmembrane helix</keyword>
<comment type="similarity">
    <text evidence="2 24">Belongs to the bacterial diacylglycerol kinase family.</text>
</comment>
<dbReference type="EMBL" id="DLUI01000009">
    <property type="protein sequence ID" value="DAB39479.1"/>
    <property type="molecule type" value="Genomic_DNA"/>
</dbReference>
<evidence type="ECO:0000256" key="23">
    <source>
        <dbReference type="PIRSR" id="PIRSR600829-4"/>
    </source>
</evidence>
<evidence type="ECO:0000256" key="24">
    <source>
        <dbReference type="RuleBase" id="RU363065"/>
    </source>
</evidence>
<dbReference type="CDD" id="cd14264">
    <property type="entry name" value="DAGK_IM"/>
    <property type="match status" value="1"/>
</dbReference>
<evidence type="ECO:0000256" key="8">
    <source>
        <dbReference type="ARBA" id="ARBA00022679"/>
    </source>
</evidence>
<keyword evidence="11 22" id="KW-0547">Nucleotide-binding</keyword>
<sequence length="122" mass="13531">MALNKPRYTLFKNTTYALNGLVEITKNEKSFRLQIVLFVAGIIVACSLPIDFVSKAILAVSLFIPLVAEVINSAIERTVDLVTFEHHELAKRAKDAGAALVFLSLSMLAVIWGVTLYRAFYL</sequence>
<evidence type="ECO:0000256" key="22">
    <source>
        <dbReference type="PIRSR" id="PIRSR600829-3"/>
    </source>
</evidence>
<feature type="binding site" evidence="22">
    <location>
        <position position="16"/>
    </location>
    <ligand>
        <name>ATP</name>
        <dbReference type="ChEBI" id="CHEBI:30616"/>
    </ligand>
</feature>
<keyword evidence="16 24" id="KW-0443">Lipid metabolism</keyword>
<feature type="active site" description="Proton acceptor" evidence="20">
    <location>
        <position position="69"/>
    </location>
</feature>
<keyword evidence="17 24" id="KW-0472">Membrane</keyword>
<keyword evidence="6" id="KW-0444">Lipid biosynthesis</keyword>
<evidence type="ECO:0000313" key="25">
    <source>
        <dbReference type="EMBL" id="DAB39479.1"/>
    </source>
</evidence>
<feature type="binding site" evidence="23">
    <location>
        <position position="28"/>
    </location>
    <ligand>
        <name>a divalent metal cation</name>
        <dbReference type="ChEBI" id="CHEBI:60240"/>
    </ligand>
</feature>
<evidence type="ECO:0000256" key="2">
    <source>
        <dbReference type="ARBA" id="ARBA00005967"/>
    </source>
</evidence>
<dbReference type="PANTHER" id="PTHR34299">
    <property type="entry name" value="DIACYLGLYCEROL KINASE"/>
    <property type="match status" value="1"/>
</dbReference>
<evidence type="ECO:0000256" key="20">
    <source>
        <dbReference type="PIRSR" id="PIRSR600829-1"/>
    </source>
</evidence>
<dbReference type="GO" id="GO:0005524">
    <property type="term" value="F:ATP binding"/>
    <property type="evidence" value="ECO:0007669"/>
    <property type="project" value="UniProtKB-KW"/>
</dbReference>
<feature type="transmembrane region" description="Helical" evidence="24">
    <location>
        <begin position="96"/>
        <end position="120"/>
    </location>
</feature>
<evidence type="ECO:0000256" key="5">
    <source>
        <dbReference type="ARBA" id="ARBA00022475"/>
    </source>
</evidence>
<dbReference type="InterPro" id="IPR033718">
    <property type="entry name" value="DAGK_prok"/>
</dbReference>
<keyword evidence="19 24" id="KW-1208">Phospholipid metabolism</keyword>
<comment type="catalytic activity">
    <reaction evidence="24">
        <text>a 1,2-diacyl-sn-glycerol + ATP = a 1,2-diacyl-sn-glycero-3-phosphate + ADP + H(+)</text>
        <dbReference type="Rhea" id="RHEA:10272"/>
        <dbReference type="ChEBI" id="CHEBI:15378"/>
        <dbReference type="ChEBI" id="CHEBI:17815"/>
        <dbReference type="ChEBI" id="CHEBI:30616"/>
        <dbReference type="ChEBI" id="CHEBI:58608"/>
        <dbReference type="ChEBI" id="CHEBI:456216"/>
        <dbReference type="EC" id="2.7.1.107"/>
    </reaction>
</comment>
<dbReference type="Proteomes" id="UP000228859">
    <property type="component" value="Unassembled WGS sequence"/>
</dbReference>
<proteinExistence type="inferred from homology"/>
<name>A0A2D3WQD9_9BACT</name>
<dbReference type="PANTHER" id="PTHR34299:SF1">
    <property type="entry name" value="DIACYLGLYCEROL KINASE"/>
    <property type="match status" value="1"/>
</dbReference>
<dbReference type="PROSITE" id="PS01069">
    <property type="entry name" value="DAGK_PROKAR"/>
    <property type="match status" value="1"/>
</dbReference>
<evidence type="ECO:0000256" key="19">
    <source>
        <dbReference type="ARBA" id="ARBA00023264"/>
    </source>
</evidence>
<dbReference type="InterPro" id="IPR000829">
    <property type="entry name" value="DAGK"/>
</dbReference>
<keyword evidence="8 24" id="KW-0808">Transferase</keyword>
<feature type="binding site" evidence="21">
    <location>
        <position position="69"/>
    </location>
    <ligand>
        <name>substrate</name>
    </ligand>
</feature>
<dbReference type="GO" id="GO:0005886">
    <property type="term" value="C:plasma membrane"/>
    <property type="evidence" value="ECO:0007669"/>
    <property type="project" value="UniProtKB-SubCell"/>
</dbReference>
<evidence type="ECO:0000256" key="14">
    <source>
        <dbReference type="ARBA" id="ARBA00022842"/>
    </source>
</evidence>
<dbReference type="EC" id="2.7.1.107" evidence="3 24"/>
<keyword evidence="9 24" id="KW-0812">Transmembrane</keyword>
<comment type="caution">
    <text evidence="25">The sequence shown here is derived from an EMBL/GenBank/DDBJ whole genome shotgun (WGS) entry which is preliminary data.</text>
</comment>
<dbReference type="GO" id="GO:0006654">
    <property type="term" value="P:phosphatidic acid biosynthetic process"/>
    <property type="evidence" value="ECO:0007669"/>
    <property type="project" value="InterPro"/>
</dbReference>
<keyword evidence="7" id="KW-0997">Cell inner membrane</keyword>
<dbReference type="InterPro" id="IPR036945">
    <property type="entry name" value="DAGK_sf"/>
</dbReference>
<evidence type="ECO:0000256" key="9">
    <source>
        <dbReference type="ARBA" id="ARBA00022692"/>
    </source>
</evidence>
<feature type="binding site" evidence="22">
    <location>
        <begin position="85"/>
        <end position="87"/>
    </location>
    <ligand>
        <name>ATP</name>
        <dbReference type="ChEBI" id="CHEBI:30616"/>
    </ligand>
</feature>
<evidence type="ECO:0000256" key="10">
    <source>
        <dbReference type="ARBA" id="ARBA00022723"/>
    </source>
</evidence>
<feature type="binding site" evidence="22">
    <location>
        <position position="76"/>
    </location>
    <ligand>
        <name>ATP</name>
        <dbReference type="ChEBI" id="CHEBI:30616"/>
    </ligand>
</feature>
<feature type="binding site" evidence="22">
    <location>
        <position position="28"/>
    </location>
    <ligand>
        <name>ATP</name>
        <dbReference type="ChEBI" id="CHEBI:30616"/>
    </ligand>
</feature>
<feature type="binding site" evidence="22">
    <location>
        <begin position="94"/>
        <end position="95"/>
    </location>
    <ligand>
        <name>ATP</name>
        <dbReference type="ChEBI" id="CHEBI:30616"/>
    </ligand>
</feature>
<organism evidence="25 26">
    <name type="scientific">Sulfuricurvum kujiense</name>
    <dbReference type="NCBI Taxonomy" id="148813"/>
    <lineage>
        <taxon>Bacteria</taxon>
        <taxon>Pseudomonadati</taxon>
        <taxon>Campylobacterota</taxon>
        <taxon>Epsilonproteobacteria</taxon>
        <taxon>Campylobacterales</taxon>
        <taxon>Sulfurimonadaceae</taxon>
        <taxon>Sulfuricurvum</taxon>
    </lineage>
</organism>
<evidence type="ECO:0000256" key="21">
    <source>
        <dbReference type="PIRSR" id="PIRSR600829-2"/>
    </source>
</evidence>
<keyword evidence="14 23" id="KW-0460">Magnesium</keyword>
<evidence type="ECO:0000313" key="26">
    <source>
        <dbReference type="Proteomes" id="UP000228859"/>
    </source>
</evidence>
<protein>
    <recommendedName>
        <fullName evidence="4 24">Diacylglycerol kinase</fullName>
        <ecNumber evidence="3 24">2.7.1.107</ecNumber>
    </recommendedName>
</protein>
<evidence type="ECO:0000256" key="18">
    <source>
        <dbReference type="ARBA" id="ARBA00023209"/>
    </source>
</evidence>
<evidence type="ECO:0000256" key="15">
    <source>
        <dbReference type="ARBA" id="ARBA00022989"/>
    </source>
</evidence>
<evidence type="ECO:0000256" key="3">
    <source>
        <dbReference type="ARBA" id="ARBA00012133"/>
    </source>
</evidence>
<evidence type="ECO:0000256" key="4">
    <source>
        <dbReference type="ARBA" id="ARBA00017575"/>
    </source>
</evidence>
<keyword evidence="5" id="KW-1003">Cell membrane</keyword>
<keyword evidence="10 23" id="KW-0479">Metal-binding</keyword>
<keyword evidence="18" id="KW-0594">Phospholipid biosynthesis</keyword>
<evidence type="ECO:0000256" key="17">
    <source>
        <dbReference type="ARBA" id="ARBA00023136"/>
    </source>
</evidence>
<evidence type="ECO:0000256" key="16">
    <source>
        <dbReference type="ARBA" id="ARBA00023098"/>
    </source>
</evidence>
<keyword evidence="12 24" id="KW-0418">Kinase</keyword>
<evidence type="ECO:0000256" key="11">
    <source>
        <dbReference type="ARBA" id="ARBA00022741"/>
    </source>
</evidence>
<gene>
    <name evidence="25" type="ORF">CFH83_00510</name>
</gene>
<feature type="transmembrane region" description="Helical" evidence="24">
    <location>
        <begin position="31"/>
        <end position="50"/>
    </location>
</feature>
<dbReference type="AlphaFoldDB" id="A0A2D3WQD9"/>
<feature type="binding site" evidence="23">
    <location>
        <position position="76"/>
    </location>
    <ligand>
        <name>a divalent metal cation</name>
        <dbReference type="ChEBI" id="CHEBI:60240"/>
    </ligand>
</feature>
<reference evidence="25 26" key="1">
    <citation type="journal article" date="2017" name="Front. Microbiol.">
        <title>Comparative Genomic Analysis of the Class Epsilonproteobacteria and Proposed Reclassification to Epsilonbacteraeota (phyl. nov.).</title>
        <authorList>
            <person name="Waite D.W."/>
            <person name="Vanwonterghem I."/>
            <person name="Rinke C."/>
            <person name="Parks D.H."/>
            <person name="Zhang Y."/>
            <person name="Takai K."/>
            <person name="Sievert S.M."/>
            <person name="Simon J."/>
            <person name="Campbell B.J."/>
            <person name="Hanson T.E."/>
            <person name="Woyke T."/>
            <person name="Klotz M.G."/>
            <person name="Hugenholtz P."/>
        </authorList>
    </citation>
    <scope>NUCLEOTIDE SEQUENCE [LARGE SCALE GENOMIC DNA]</scope>
    <source>
        <strain evidence="25">UBA12443</strain>
    </source>
</reference>
<accession>A0A2D3WQD9</accession>
<evidence type="ECO:0000256" key="7">
    <source>
        <dbReference type="ARBA" id="ARBA00022519"/>
    </source>
</evidence>
<dbReference type="Gene3D" id="1.10.287.3610">
    <property type="match status" value="1"/>
</dbReference>
<comment type="function">
    <text evidence="24">Catalyzes the ATP-dependent phosphorylation of sn-l,2-diacylglycerol (DAG) to phosphatidic acid. Involved in the recycling of diacylglycerol produced as a by-product during membrane-derived oligosaccharide (MDO) biosynthesis.</text>
</comment>
<dbReference type="Pfam" id="PF01219">
    <property type="entry name" value="DAGK_prokar"/>
    <property type="match status" value="1"/>
</dbReference>
<dbReference type="RefSeq" id="WP_299804237.1">
    <property type="nucleotide sequence ID" value="NZ_DLUI01000009.1"/>
</dbReference>
<comment type="cofactor">
    <cofactor evidence="23">
        <name>Mg(2+)</name>
        <dbReference type="ChEBI" id="CHEBI:18420"/>
    </cofactor>
    <text evidence="23">Mn(2+), Zn(2+), Cd(2+) and Co(2+) support activity to lesser extents.</text>
</comment>
<evidence type="ECO:0000256" key="12">
    <source>
        <dbReference type="ARBA" id="ARBA00022777"/>
    </source>
</evidence>
<keyword evidence="13 22" id="KW-0067">ATP-binding</keyword>